<dbReference type="WBParaSite" id="TTAC_0001047701-mRNA-1">
    <property type="protein sequence ID" value="TTAC_0001047701-mRNA-1"/>
    <property type="gene ID" value="TTAC_0001047701"/>
</dbReference>
<evidence type="ECO:0000256" key="5">
    <source>
        <dbReference type="PROSITE-ProRule" id="PRU01371"/>
    </source>
</evidence>
<dbReference type="PANTHER" id="PTHR13555:SF68">
    <property type="entry name" value="ZINC FINGER PROTEIN 474"/>
    <property type="match status" value="1"/>
</dbReference>
<dbReference type="PANTHER" id="PTHR13555">
    <property type="entry name" value="C2H2 ZINC FINGER CGI-62-RELATED"/>
    <property type="match status" value="1"/>
</dbReference>
<protein>
    <submittedName>
        <fullName evidence="9">DZANK-type domain-containing protein</fullName>
    </submittedName>
</protein>
<keyword evidence="8" id="KW-1185">Reference proteome</keyword>
<evidence type="ECO:0000256" key="3">
    <source>
        <dbReference type="ARBA" id="ARBA00022771"/>
    </source>
</evidence>
<feature type="domain" description="C2HC/C3H-type" evidence="6">
    <location>
        <begin position="169"/>
        <end position="198"/>
    </location>
</feature>
<feature type="domain" description="C2HC/C3H-type" evidence="6">
    <location>
        <begin position="98"/>
        <end position="127"/>
    </location>
</feature>
<reference evidence="9" key="1">
    <citation type="submission" date="2017-02" db="UniProtKB">
        <authorList>
            <consortium name="WormBaseParasite"/>
        </authorList>
    </citation>
    <scope>IDENTIFICATION</scope>
</reference>
<evidence type="ECO:0000256" key="1">
    <source>
        <dbReference type="ARBA" id="ARBA00022723"/>
    </source>
</evidence>
<dbReference type="GO" id="GO:0008270">
    <property type="term" value="F:zinc ion binding"/>
    <property type="evidence" value="ECO:0007669"/>
    <property type="project" value="UniProtKB-KW"/>
</dbReference>
<dbReference type="Gene3D" id="3.30.160.60">
    <property type="entry name" value="Classic Zinc Finger"/>
    <property type="match status" value="3"/>
</dbReference>
<dbReference type="Pfam" id="PF13913">
    <property type="entry name" value="zf-C2HC_2"/>
    <property type="match status" value="3"/>
</dbReference>
<dbReference type="AlphaFoldDB" id="A0A0R3XAA0"/>
<dbReference type="STRING" id="6205.A0A0R3XAA0"/>
<dbReference type="Proteomes" id="UP000274429">
    <property type="component" value="Unassembled WGS sequence"/>
</dbReference>
<dbReference type="EMBL" id="UYWX01021723">
    <property type="protein sequence ID" value="VDM35439.1"/>
    <property type="molecule type" value="Genomic_DNA"/>
</dbReference>
<evidence type="ECO:0000256" key="4">
    <source>
        <dbReference type="ARBA" id="ARBA00022833"/>
    </source>
</evidence>
<evidence type="ECO:0000259" key="6">
    <source>
        <dbReference type="PROSITE" id="PS52027"/>
    </source>
</evidence>
<keyword evidence="2" id="KW-0677">Repeat</keyword>
<name>A0A0R3XAA0_HYDTA</name>
<dbReference type="Pfam" id="PF12773">
    <property type="entry name" value="DZR"/>
    <property type="match status" value="1"/>
</dbReference>
<dbReference type="InterPro" id="IPR025874">
    <property type="entry name" value="DZR"/>
</dbReference>
<dbReference type="OrthoDB" id="265955at2759"/>
<dbReference type="PROSITE" id="PS52027">
    <property type="entry name" value="ZF_C2HC_C3H"/>
    <property type="match status" value="3"/>
</dbReference>
<gene>
    <name evidence="7" type="ORF">TTAC_LOCUS10459</name>
</gene>
<keyword evidence="3 5" id="KW-0863">Zinc-finger</keyword>
<dbReference type="InterPro" id="IPR049899">
    <property type="entry name" value="Znf_C2HC_C3H"/>
</dbReference>
<evidence type="ECO:0000313" key="9">
    <source>
        <dbReference type="WBParaSite" id="TTAC_0001047701-mRNA-1"/>
    </source>
</evidence>
<keyword evidence="4" id="KW-0862">Zinc</keyword>
<feature type="domain" description="C2HC/C3H-type" evidence="6">
    <location>
        <begin position="5"/>
        <end position="34"/>
    </location>
</feature>
<accession>A0A0R3XAA0</accession>
<proteinExistence type="predicted"/>
<reference evidence="7 8" key="2">
    <citation type="submission" date="2018-11" db="EMBL/GenBank/DDBJ databases">
        <authorList>
            <consortium name="Pathogen Informatics"/>
        </authorList>
    </citation>
    <scope>NUCLEOTIDE SEQUENCE [LARGE SCALE GENOMIC DNA]</scope>
</reference>
<evidence type="ECO:0000313" key="7">
    <source>
        <dbReference type="EMBL" id="VDM35439.1"/>
    </source>
</evidence>
<keyword evidence="1" id="KW-0479">Metal-binding</keyword>
<organism evidence="9">
    <name type="scientific">Hydatigena taeniaeformis</name>
    <name type="common">Feline tapeworm</name>
    <name type="synonym">Taenia taeniaeformis</name>
    <dbReference type="NCBI Taxonomy" id="6205"/>
    <lineage>
        <taxon>Eukaryota</taxon>
        <taxon>Metazoa</taxon>
        <taxon>Spiralia</taxon>
        <taxon>Lophotrochozoa</taxon>
        <taxon>Platyhelminthes</taxon>
        <taxon>Cestoda</taxon>
        <taxon>Eucestoda</taxon>
        <taxon>Cyclophyllidea</taxon>
        <taxon>Taeniidae</taxon>
        <taxon>Hydatigera</taxon>
    </lineage>
</organism>
<sequence>MPRPPTVVCYICQREFGTASIGIHEKNCLKRWREANNRLPPSERLPEPIKPANHLSNAPDTQVTASTPVGFVDNRQIKTTGEDPNLEIYNTVAAQTKTLTTCPKCGRHFASDRLKVHQAHCKPSPKPARRHTYEARRPDVEVQLLHTPLGGKASVPKSTIKRTTNNDDGLVACKTCGRTFASDRIERHQTACRVTPAKPTGRRRSTSINQAQPSQTVLTCGSCGAKVTAGEKFCSRCGTPLPPMCSQCGTLLVEGVKFCSNCGRPVQSNRNNVNLRKIPTLRKTQRCKKPTESR</sequence>
<dbReference type="InterPro" id="IPR026319">
    <property type="entry name" value="ZC2HC1A/B-like"/>
</dbReference>
<evidence type="ECO:0000256" key="2">
    <source>
        <dbReference type="ARBA" id="ARBA00022737"/>
    </source>
</evidence>
<evidence type="ECO:0000313" key="8">
    <source>
        <dbReference type="Proteomes" id="UP000274429"/>
    </source>
</evidence>